<evidence type="ECO:0000313" key="2">
    <source>
        <dbReference type="EMBL" id="GAA3903881.1"/>
    </source>
</evidence>
<reference evidence="3" key="1">
    <citation type="journal article" date="2019" name="Int. J. Syst. Evol. Microbiol.">
        <title>The Global Catalogue of Microorganisms (GCM) 10K type strain sequencing project: providing services to taxonomists for standard genome sequencing and annotation.</title>
        <authorList>
            <consortium name="The Broad Institute Genomics Platform"/>
            <consortium name="The Broad Institute Genome Sequencing Center for Infectious Disease"/>
            <person name="Wu L."/>
            <person name="Ma J."/>
        </authorList>
    </citation>
    <scope>NUCLEOTIDE SEQUENCE [LARGE SCALE GENOMIC DNA]</scope>
    <source>
        <strain evidence="3">JCM 17543</strain>
    </source>
</reference>
<organism evidence="2 3">
    <name type="scientific">Sphingomonas limnosediminicola</name>
    <dbReference type="NCBI Taxonomy" id="940133"/>
    <lineage>
        <taxon>Bacteria</taxon>
        <taxon>Pseudomonadati</taxon>
        <taxon>Pseudomonadota</taxon>
        <taxon>Alphaproteobacteria</taxon>
        <taxon>Sphingomonadales</taxon>
        <taxon>Sphingomonadaceae</taxon>
        <taxon>Sphingomonas</taxon>
    </lineage>
</organism>
<feature type="transmembrane region" description="Helical" evidence="1">
    <location>
        <begin position="36"/>
        <end position="54"/>
    </location>
</feature>
<dbReference type="EMBL" id="BAABBM010000001">
    <property type="protein sequence ID" value="GAA3903881.1"/>
    <property type="molecule type" value="Genomic_DNA"/>
</dbReference>
<sequence length="192" mass="20629">MVEPVDAKELIEEAIEQAEKVDRADRAIEKRFRDRVSILVGLFAVLLAVIHVAAAGNARESVLKTIEASDTYNYMQAKIIREAVLKTSAENPLLSPEVKARLLNDAARLRNPDKAGHGISQLQPQADHLRDQGELASRKGEWLEFAETAMQVAIVMLSIAMVARSFGIVTAAASLAAVGVMIAAATASGLLS</sequence>
<protein>
    <recommendedName>
        <fullName evidence="4">DUF4337 domain-containing protein</fullName>
    </recommendedName>
</protein>
<keyword evidence="3" id="KW-1185">Reference proteome</keyword>
<keyword evidence="1" id="KW-0812">Transmembrane</keyword>
<feature type="transmembrane region" description="Helical" evidence="1">
    <location>
        <begin position="168"/>
        <end position="191"/>
    </location>
</feature>
<name>A0ABP7LNM3_9SPHN</name>
<keyword evidence="1" id="KW-1133">Transmembrane helix</keyword>
<keyword evidence="1" id="KW-0472">Membrane</keyword>
<evidence type="ECO:0000256" key="1">
    <source>
        <dbReference type="SAM" id="Phobius"/>
    </source>
</evidence>
<evidence type="ECO:0008006" key="4">
    <source>
        <dbReference type="Google" id="ProtNLM"/>
    </source>
</evidence>
<dbReference type="RefSeq" id="WP_344699852.1">
    <property type="nucleotide sequence ID" value="NZ_BAABBM010000001.1"/>
</dbReference>
<dbReference type="Pfam" id="PF14235">
    <property type="entry name" value="DUF4337"/>
    <property type="match status" value="1"/>
</dbReference>
<dbReference type="InterPro" id="IPR025570">
    <property type="entry name" value="DUF4337"/>
</dbReference>
<dbReference type="Proteomes" id="UP001500827">
    <property type="component" value="Unassembled WGS sequence"/>
</dbReference>
<comment type="caution">
    <text evidence="2">The sequence shown here is derived from an EMBL/GenBank/DDBJ whole genome shotgun (WGS) entry which is preliminary data.</text>
</comment>
<accession>A0ABP7LNM3</accession>
<proteinExistence type="predicted"/>
<evidence type="ECO:0000313" key="3">
    <source>
        <dbReference type="Proteomes" id="UP001500827"/>
    </source>
</evidence>
<gene>
    <name evidence="2" type="ORF">GCM10022276_23170</name>
</gene>